<keyword evidence="3" id="KW-1185">Reference proteome</keyword>
<dbReference type="PROSITE" id="PS50096">
    <property type="entry name" value="IQ"/>
    <property type="match status" value="1"/>
</dbReference>
<dbReference type="GO" id="GO:0005814">
    <property type="term" value="C:centriole"/>
    <property type="evidence" value="ECO:0007669"/>
    <property type="project" value="InterPro"/>
</dbReference>
<dbReference type="EMBL" id="REGW02000018">
    <property type="protein sequence ID" value="KAE8283190.1"/>
    <property type="molecule type" value="Genomic_DNA"/>
</dbReference>
<accession>A0A6G0HVI1</accession>
<dbReference type="AlphaFoldDB" id="A0A6G0HVI1"/>
<feature type="region of interest" description="Disordered" evidence="1">
    <location>
        <begin position="755"/>
        <end position="838"/>
    </location>
</feature>
<dbReference type="Pfam" id="PF16025">
    <property type="entry name" value="CaM_bind"/>
    <property type="match status" value="1"/>
</dbReference>
<name>A0A6G0HVI1_LARCR</name>
<protein>
    <submittedName>
        <fullName evidence="2">Centriolar coiled-coil protein of 110 kDa</fullName>
    </submittedName>
</protein>
<feature type="compositionally biased region" description="Basic and acidic residues" evidence="1">
    <location>
        <begin position="185"/>
        <end position="198"/>
    </location>
</feature>
<comment type="caution">
    <text evidence="2">The sequence shown here is derived from an EMBL/GenBank/DDBJ whole genome shotgun (WGS) entry which is preliminary data.</text>
</comment>
<dbReference type="InterPro" id="IPR033207">
    <property type="entry name" value="CCP110"/>
</dbReference>
<evidence type="ECO:0000313" key="2">
    <source>
        <dbReference type="EMBL" id="KAE8283190.1"/>
    </source>
</evidence>
<feature type="compositionally biased region" description="Acidic residues" evidence="1">
    <location>
        <begin position="162"/>
        <end position="181"/>
    </location>
</feature>
<evidence type="ECO:0000313" key="3">
    <source>
        <dbReference type="Proteomes" id="UP000424527"/>
    </source>
</evidence>
<feature type="compositionally biased region" description="Polar residues" evidence="1">
    <location>
        <begin position="786"/>
        <end position="814"/>
    </location>
</feature>
<feature type="region of interest" description="Disordered" evidence="1">
    <location>
        <begin position="162"/>
        <end position="226"/>
    </location>
</feature>
<dbReference type="PANTHER" id="PTHR13594">
    <property type="entry name" value="CENTRIOLAR COILED-COIL PROTEIN OF 110 KDA"/>
    <property type="match status" value="1"/>
</dbReference>
<gene>
    <name evidence="2" type="ORF">D5F01_LYC18591</name>
</gene>
<feature type="region of interest" description="Disordered" evidence="1">
    <location>
        <begin position="582"/>
        <end position="603"/>
    </location>
</feature>
<dbReference type="GO" id="GO:0007099">
    <property type="term" value="P:centriole replication"/>
    <property type="evidence" value="ECO:0007669"/>
    <property type="project" value="InterPro"/>
</dbReference>
<evidence type="ECO:0000256" key="1">
    <source>
        <dbReference type="SAM" id="MobiDB-lite"/>
    </source>
</evidence>
<reference evidence="2 3" key="1">
    <citation type="submission" date="2019-07" db="EMBL/GenBank/DDBJ databases">
        <title>Chromosome genome assembly for large yellow croaker.</title>
        <authorList>
            <person name="Xiao S."/>
        </authorList>
    </citation>
    <scope>NUCLEOTIDE SEQUENCE [LARGE SCALE GENOMIC DNA]</scope>
    <source>
        <strain evidence="2">JMULYC20181020</strain>
        <tissue evidence="2">Muscle</tissue>
    </source>
</reference>
<feature type="region of interest" description="Disordered" evidence="1">
    <location>
        <begin position="257"/>
        <end position="357"/>
    </location>
</feature>
<feature type="compositionally biased region" description="Basic and acidic residues" evidence="1">
    <location>
        <begin position="819"/>
        <end position="832"/>
    </location>
</feature>
<organism evidence="2 3">
    <name type="scientific">Larimichthys crocea</name>
    <name type="common">Large yellow croaker</name>
    <name type="synonym">Pseudosciaena crocea</name>
    <dbReference type="NCBI Taxonomy" id="215358"/>
    <lineage>
        <taxon>Eukaryota</taxon>
        <taxon>Metazoa</taxon>
        <taxon>Chordata</taxon>
        <taxon>Craniata</taxon>
        <taxon>Vertebrata</taxon>
        <taxon>Euteleostomi</taxon>
        <taxon>Actinopterygii</taxon>
        <taxon>Neopterygii</taxon>
        <taxon>Teleostei</taxon>
        <taxon>Neoteleostei</taxon>
        <taxon>Acanthomorphata</taxon>
        <taxon>Eupercaria</taxon>
        <taxon>Sciaenidae</taxon>
        <taxon>Larimichthys</taxon>
    </lineage>
</organism>
<dbReference type="GO" id="GO:0032465">
    <property type="term" value="P:regulation of cytokinesis"/>
    <property type="evidence" value="ECO:0007669"/>
    <property type="project" value="InterPro"/>
</dbReference>
<feature type="compositionally biased region" description="Basic and acidic residues" evidence="1">
    <location>
        <begin position="502"/>
        <end position="513"/>
    </location>
</feature>
<dbReference type="Proteomes" id="UP000424527">
    <property type="component" value="Unassembled WGS sequence"/>
</dbReference>
<sequence length="838" mass="93825">MCGCPDMEGYEEFCLRSLAILQEGGKFKKTTCEPLWSLEARSVICFHGRAVLSPLLNAEQRSEMCDHRQRAVQLEVNRQSQQRNNLLARVHDILGQAQAHKVPSEEVEHVPVSKSATVSGYTLVTDSPGLPRDPGFGLQTNDPPATPCSETPILNGYKTVEEEMVEREEKSEEEEEEEDISLDSLLKRSREYVKREQSQKGSKVVHTVTRTPPPETTTDKENRNCSPMGDKGVEFGFSLHHSPIGPPQTQIQHQTLYDPTPQQSGGLSPSLTDRYARLPSPEASISPRPQRRRPRPVSTGNIHISFPIGPADLIPRSPGRSGEGAGIADWEEALSGPTKSSEHLGSVRGESEGGVGMSNRRFSHCGTSPVQEICSPVSTSGLSPKGHHDHLAAGFRRRSHTMDSQLHSYHAGVEHIDRSQERVPRFMAGVTWMAPSWRTPAAPLNQSYEVDNPSPSLLRPRVTPDLAQVTLRMEPDDPQGTNNGRITPTVCIRNAADPQNSKTEETQRRAQTLEDRQRRLEEEHALQMSLLLAEQEKEQQRLRLELEETERRLKEQTCEDACGWTCRSTSDSCPVVSPPCPGLSPAHTPSERSPGHSIGFPSPVSSSVSTPSVQPPVYLWGPTWVVSKPRARLSLVLTAEQQRAFCRIGAIIRGFLTRRLLKTEKVKHLRQTIVDTQEFIRSFQTEGSQKKGTYSAQDRSLQERVRAQLRAAIYDIHDIFFEMPLGDRLALLQQDRELRAERKLRDMEKAKCPKERVVLSAATQRSLDRKKRVGESPAQARKMQQKPKSPTTSRVLKPSQGQNSPVPGQMNRQGSWYRRTPEERVKRTDSLKKQHSLG</sequence>
<feature type="region of interest" description="Disordered" evidence="1">
    <location>
        <begin position="494"/>
        <end position="513"/>
    </location>
</feature>
<dbReference type="GO" id="GO:1903723">
    <property type="term" value="P:negative regulation of centriole elongation"/>
    <property type="evidence" value="ECO:0007669"/>
    <property type="project" value="TreeGrafter"/>
</dbReference>
<feature type="compositionally biased region" description="Polar residues" evidence="1">
    <location>
        <begin position="257"/>
        <end position="271"/>
    </location>
</feature>
<dbReference type="PANTHER" id="PTHR13594:SF3">
    <property type="entry name" value="CENTRIOLAR COILED-COIL PROTEIN OF 110 KDA-LIKE ISOFORM X3"/>
    <property type="match status" value="1"/>
</dbReference>
<dbReference type="GO" id="GO:0032053">
    <property type="term" value="P:ciliary basal body organization"/>
    <property type="evidence" value="ECO:0007669"/>
    <property type="project" value="TreeGrafter"/>
</dbReference>
<proteinExistence type="predicted"/>